<keyword evidence="1" id="KW-0472">Membrane</keyword>
<reference evidence="2 3" key="1">
    <citation type="submission" date="2020-09" db="EMBL/GenBank/DDBJ databases">
        <title>De no assembly of potato wild relative species, Solanum commersonii.</title>
        <authorList>
            <person name="Cho K."/>
        </authorList>
    </citation>
    <scope>NUCLEOTIDE SEQUENCE [LARGE SCALE GENOMIC DNA]</scope>
    <source>
        <strain evidence="2">LZ3.2</strain>
        <tissue evidence="2">Leaf</tissue>
    </source>
</reference>
<gene>
    <name evidence="2" type="ORF">H5410_020779</name>
</gene>
<keyword evidence="1" id="KW-0812">Transmembrane</keyword>
<feature type="transmembrane region" description="Helical" evidence="1">
    <location>
        <begin position="6"/>
        <end position="30"/>
    </location>
</feature>
<dbReference type="AlphaFoldDB" id="A0A9J5ZA26"/>
<sequence>MLELELFHSYLTPFFASPLLTPFFASPLLPSFETFCLKQDELSMMFLLFLMLNPMSFNCISSFETYFSHMCTSAVLPSLEAYYGTEIGHLQSPYTGIKAGDIYNISHNDS</sequence>
<organism evidence="2 3">
    <name type="scientific">Solanum commersonii</name>
    <name type="common">Commerson's wild potato</name>
    <name type="synonym">Commerson's nightshade</name>
    <dbReference type="NCBI Taxonomy" id="4109"/>
    <lineage>
        <taxon>Eukaryota</taxon>
        <taxon>Viridiplantae</taxon>
        <taxon>Streptophyta</taxon>
        <taxon>Embryophyta</taxon>
        <taxon>Tracheophyta</taxon>
        <taxon>Spermatophyta</taxon>
        <taxon>Magnoliopsida</taxon>
        <taxon>eudicotyledons</taxon>
        <taxon>Gunneridae</taxon>
        <taxon>Pentapetalae</taxon>
        <taxon>asterids</taxon>
        <taxon>lamiids</taxon>
        <taxon>Solanales</taxon>
        <taxon>Solanaceae</taxon>
        <taxon>Solanoideae</taxon>
        <taxon>Solaneae</taxon>
        <taxon>Solanum</taxon>
    </lineage>
</organism>
<evidence type="ECO:0000313" key="2">
    <source>
        <dbReference type="EMBL" id="KAG5609498.1"/>
    </source>
</evidence>
<proteinExistence type="predicted"/>
<feature type="transmembrane region" description="Helical" evidence="1">
    <location>
        <begin position="42"/>
        <end position="63"/>
    </location>
</feature>
<evidence type="ECO:0000313" key="3">
    <source>
        <dbReference type="Proteomes" id="UP000824120"/>
    </source>
</evidence>
<dbReference type="EMBL" id="JACXVP010000004">
    <property type="protein sequence ID" value="KAG5609498.1"/>
    <property type="molecule type" value="Genomic_DNA"/>
</dbReference>
<name>A0A9J5ZA26_SOLCO</name>
<evidence type="ECO:0000256" key="1">
    <source>
        <dbReference type="SAM" id="Phobius"/>
    </source>
</evidence>
<comment type="caution">
    <text evidence="2">The sequence shown here is derived from an EMBL/GenBank/DDBJ whole genome shotgun (WGS) entry which is preliminary data.</text>
</comment>
<keyword evidence="3" id="KW-1185">Reference proteome</keyword>
<protein>
    <submittedName>
        <fullName evidence="2">Uncharacterized protein</fullName>
    </submittedName>
</protein>
<accession>A0A9J5ZA26</accession>
<dbReference type="Proteomes" id="UP000824120">
    <property type="component" value="Chromosome 4"/>
</dbReference>
<keyword evidence="1" id="KW-1133">Transmembrane helix</keyword>